<keyword evidence="3" id="KW-1185">Reference proteome</keyword>
<sequence length="62" mass="6562">MKKIMLKSVLAVSLLGLVFSFSNSSASAGIPSEHKHSATYELAGIPSEHSVIKPLMGIPSEH</sequence>
<comment type="caution">
    <text evidence="2">The sequence shown here is derived from an EMBL/GenBank/DDBJ whole genome shotgun (WGS) entry which is preliminary data.</text>
</comment>
<evidence type="ECO:0000256" key="1">
    <source>
        <dbReference type="SAM" id="SignalP"/>
    </source>
</evidence>
<reference evidence="2" key="1">
    <citation type="submission" date="2021-03" db="EMBL/GenBank/DDBJ databases">
        <title>Antimicrobial resistance genes in bacteria isolated from Japanese honey, and their potential for conferring macrolide and lincosamide resistance in the American foulbrood pathogen Paenibacillus larvae.</title>
        <authorList>
            <person name="Okamoto M."/>
            <person name="Kumagai M."/>
            <person name="Kanamori H."/>
            <person name="Takamatsu D."/>
        </authorList>
    </citation>
    <scope>NUCLEOTIDE SEQUENCE</scope>
    <source>
        <strain evidence="2">J27TS8</strain>
    </source>
</reference>
<dbReference type="OrthoDB" id="9874616at2"/>
<keyword evidence="1" id="KW-0732">Signal</keyword>
<feature type="chain" id="PRO_5037669504" evidence="1">
    <location>
        <begin position="29"/>
        <end position="62"/>
    </location>
</feature>
<name>A0A920BRK5_9BACI</name>
<evidence type="ECO:0000313" key="2">
    <source>
        <dbReference type="EMBL" id="GIN60108.1"/>
    </source>
</evidence>
<feature type="signal peptide" evidence="1">
    <location>
        <begin position="1"/>
        <end position="28"/>
    </location>
</feature>
<gene>
    <name evidence="2" type="ORF">J27TS8_01010</name>
</gene>
<dbReference type="EMBL" id="BORC01000001">
    <property type="protein sequence ID" value="GIN60108.1"/>
    <property type="molecule type" value="Genomic_DNA"/>
</dbReference>
<protein>
    <submittedName>
        <fullName evidence="2">Uncharacterized protein</fullName>
    </submittedName>
</protein>
<dbReference type="AlphaFoldDB" id="A0A920BRK5"/>
<accession>A0A920BRK5</accession>
<evidence type="ECO:0000313" key="3">
    <source>
        <dbReference type="Proteomes" id="UP000682111"/>
    </source>
</evidence>
<proteinExistence type="predicted"/>
<organism evidence="2 3">
    <name type="scientific">Robertmurraya siralis</name>
    <dbReference type="NCBI Taxonomy" id="77777"/>
    <lineage>
        <taxon>Bacteria</taxon>
        <taxon>Bacillati</taxon>
        <taxon>Bacillota</taxon>
        <taxon>Bacilli</taxon>
        <taxon>Bacillales</taxon>
        <taxon>Bacillaceae</taxon>
        <taxon>Robertmurraya</taxon>
    </lineage>
</organism>
<dbReference type="Proteomes" id="UP000682111">
    <property type="component" value="Unassembled WGS sequence"/>
</dbReference>
<dbReference type="RefSeq" id="WP_137744302.1">
    <property type="nucleotide sequence ID" value="NZ_BORC01000001.1"/>
</dbReference>